<dbReference type="EMBL" id="LT594516">
    <property type="protein sequence ID" value="SBT77901.1"/>
    <property type="molecule type" value="Genomic_DNA"/>
</dbReference>
<evidence type="ECO:0000256" key="1">
    <source>
        <dbReference type="SAM" id="Coils"/>
    </source>
</evidence>
<dbReference type="Pfam" id="PF09687">
    <property type="entry name" value="PRESAN"/>
    <property type="match status" value="1"/>
</dbReference>
<gene>
    <name evidence="4" type="primary">PowCR01_120005100</name>
    <name evidence="4" type="ORF">POWCR01_120005100</name>
</gene>
<feature type="domain" description="Plasmodium RESA N-terminal" evidence="3">
    <location>
        <begin position="130"/>
        <end position="248"/>
    </location>
</feature>
<dbReference type="AlphaFoldDB" id="A0A1C3KUQ6"/>
<dbReference type="PANTHER" id="PTHR36193">
    <property type="entry name" value="PHISTB DOMAIN-CONTAINING RESA-LIKE PROTEIN 1"/>
    <property type="match status" value="1"/>
</dbReference>
<evidence type="ECO:0000313" key="5">
    <source>
        <dbReference type="Proteomes" id="UP000243200"/>
    </source>
</evidence>
<dbReference type="Gene3D" id="6.10.280.180">
    <property type="entry name" value="Plasmodium RESA, N-terminal helical domain"/>
    <property type="match status" value="1"/>
</dbReference>
<keyword evidence="2" id="KW-1133">Transmembrane helix</keyword>
<dbReference type="PANTHER" id="PTHR36193:SF23">
    <property type="entry name" value="PHISTB DOMAIN-CONTAINING RESA-LIKE PROTEIN 1"/>
    <property type="match status" value="1"/>
</dbReference>
<keyword evidence="2" id="KW-0812">Transmembrane</keyword>
<feature type="coiled-coil region" evidence="1">
    <location>
        <begin position="152"/>
        <end position="197"/>
    </location>
</feature>
<dbReference type="VEuPathDB" id="PlasmoDB:POWCR01_120005100"/>
<name>A0A1C3KUQ6_PLAOA</name>
<keyword evidence="1" id="KW-0175">Coiled coil</keyword>
<dbReference type="InterPro" id="IPR019111">
    <property type="entry name" value="PRESA_N"/>
</dbReference>
<accession>A0A1C3KUQ6</accession>
<dbReference type="VEuPathDB" id="PlasmoDB:PocGH01_00092300"/>
<keyword evidence="2" id="KW-0472">Membrane</keyword>
<evidence type="ECO:0000256" key="2">
    <source>
        <dbReference type="SAM" id="Phobius"/>
    </source>
</evidence>
<dbReference type="NCBIfam" id="TIGR01639">
    <property type="entry name" value="P_fal_TIGR01639"/>
    <property type="match status" value="1"/>
</dbReference>
<evidence type="ECO:0000259" key="3">
    <source>
        <dbReference type="Pfam" id="PF09687"/>
    </source>
</evidence>
<dbReference type="InterPro" id="IPR044885">
    <property type="entry name" value="PRESA_N_sf"/>
</dbReference>
<organism evidence="4 5">
    <name type="scientific">Plasmodium ovale</name>
    <name type="common">malaria parasite P. ovale</name>
    <dbReference type="NCBI Taxonomy" id="36330"/>
    <lineage>
        <taxon>Eukaryota</taxon>
        <taxon>Sar</taxon>
        <taxon>Alveolata</taxon>
        <taxon>Apicomplexa</taxon>
        <taxon>Aconoidasida</taxon>
        <taxon>Haemosporida</taxon>
        <taxon>Plasmodiidae</taxon>
        <taxon>Plasmodium</taxon>
        <taxon>Plasmodium (Plasmodium)</taxon>
    </lineage>
</organism>
<protein>
    <recommendedName>
        <fullName evidence="3">Plasmodium RESA N-terminal domain-containing protein</fullName>
    </recommendedName>
</protein>
<dbReference type="InterPro" id="IPR006526">
    <property type="entry name" value="Export_prot_PHISTa/b/c"/>
</dbReference>
<sequence length="268" mass="31415">MANKIFNNGKNAGLFGYVRFTIYVIVIICLLLLDIFATFEHTVFLSKNMSSGKLELINECSRNLSDGKEDVHGFLRNENESQIDVDDYVLESGNDASNNAEGNNNITEEDLKNYDHSTLQGKCREFFPHLSDEKIDEMINLMHDSVYRKYLLETWLELCEDEKRKTDNLKNELVEYLEQLRNQHNVSETVAEEEMNKSYTTIDSTIRITQNYYSQLFYYYIVKKHIPDAQHDYFINVTRNTFNVYLDELLFMGKQKLNKSVIAGNWKD</sequence>
<feature type="transmembrane region" description="Helical" evidence="2">
    <location>
        <begin position="20"/>
        <end position="39"/>
    </location>
</feature>
<dbReference type="Proteomes" id="UP000243200">
    <property type="component" value="Chromosome 12"/>
</dbReference>
<dbReference type="OrthoDB" id="384217at2759"/>
<proteinExistence type="predicted"/>
<evidence type="ECO:0000313" key="4">
    <source>
        <dbReference type="EMBL" id="SBT77901.1"/>
    </source>
</evidence>
<reference evidence="4 5" key="1">
    <citation type="submission" date="2016-06" db="EMBL/GenBank/DDBJ databases">
        <authorList>
            <consortium name="Pathogen Informatics"/>
        </authorList>
    </citation>
    <scope>NUCLEOTIDE SEQUENCE [LARGE SCALE GENOMIC DNA]</scope>
    <source>
        <strain evidence="4">PowCR01</strain>
    </source>
</reference>